<dbReference type="AlphaFoldDB" id="A0AAF0ZFD4"/>
<accession>A0AAF0ZFD4</accession>
<keyword evidence="2" id="KW-1133">Transmembrane helix</keyword>
<dbReference type="EMBL" id="CP133618">
    <property type="protein sequence ID" value="WMV37640.1"/>
    <property type="molecule type" value="Genomic_DNA"/>
</dbReference>
<evidence type="ECO:0008006" key="5">
    <source>
        <dbReference type="Google" id="ProtNLM"/>
    </source>
</evidence>
<reference evidence="3" key="1">
    <citation type="submission" date="2023-08" db="EMBL/GenBank/DDBJ databases">
        <title>A de novo genome assembly of Solanum verrucosum Schlechtendal, a Mexican diploid species geographically isolated from the other diploid A-genome species in potato relatives.</title>
        <authorList>
            <person name="Hosaka K."/>
        </authorList>
    </citation>
    <scope>NUCLEOTIDE SEQUENCE</scope>
    <source>
        <tissue evidence="3">Young leaves</tissue>
    </source>
</reference>
<keyword evidence="2" id="KW-0812">Transmembrane</keyword>
<protein>
    <recommendedName>
        <fullName evidence="5">Gag-pol polyprotein</fullName>
    </recommendedName>
</protein>
<dbReference type="Proteomes" id="UP001234989">
    <property type="component" value="Chromosome 7"/>
</dbReference>
<evidence type="ECO:0000313" key="4">
    <source>
        <dbReference type="Proteomes" id="UP001234989"/>
    </source>
</evidence>
<name>A0AAF0ZFD4_SOLVR</name>
<evidence type="ECO:0000256" key="2">
    <source>
        <dbReference type="SAM" id="Phobius"/>
    </source>
</evidence>
<gene>
    <name evidence="3" type="ORF">MTR67_031025</name>
</gene>
<sequence>LAFVKVLSLKKPLFKRRHECGLELYEYFLFCVLCALIVNTVIRHVMIYDGAVFVDECCDAEVFTGECYDAKVFASECCEAEMPRTRAFVFSVRGEEVSEAVVETPTRGRGRAKARGCANGIASARGRACGAAPAIDRGIRDHVGQLPVVPTSVMTNQITRDVILTTTEEQCYERFQKIKSPLSIWHAMTIVPDEAERVRRSLESSRGPILLVSFLVPHLEARVHIEVVAPFSVVGRFIHLCQQLRLVSHPEGFMVRAKVARVAYPIRNNNYLCRDLGLLVGIQGQGKVQLGRGGRTFSRGPTAPHGGGRGSTQIISGRDGQCYAFLGRPEVETSDSMIIGIVPVCHRPTTVLFNLGSTFSYMSTYFAARYDTWVDLIILGIVEFDVILGIDWISPNRAILDCYAKTMTLAMLGVPRVEWMSASGSYPSKVISFIRA</sequence>
<organism evidence="3 4">
    <name type="scientific">Solanum verrucosum</name>
    <dbReference type="NCBI Taxonomy" id="315347"/>
    <lineage>
        <taxon>Eukaryota</taxon>
        <taxon>Viridiplantae</taxon>
        <taxon>Streptophyta</taxon>
        <taxon>Embryophyta</taxon>
        <taxon>Tracheophyta</taxon>
        <taxon>Spermatophyta</taxon>
        <taxon>Magnoliopsida</taxon>
        <taxon>eudicotyledons</taxon>
        <taxon>Gunneridae</taxon>
        <taxon>Pentapetalae</taxon>
        <taxon>asterids</taxon>
        <taxon>lamiids</taxon>
        <taxon>Solanales</taxon>
        <taxon>Solanaceae</taxon>
        <taxon>Solanoideae</taxon>
        <taxon>Solaneae</taxon>
        <taxon>Solanum</taxon>
    </lineage>
</organism>
<feature type="non-terminal residue" evidence="3">
    <location>
        <position position="1"/>
    </location>
</feature>
<feature type="region of interest" description="Disordered" evidence="1">
    <location>
        <begin position="293"/>
        <end position="315"/>
    </location>
</feature>
<dbReference type="Pfam" id="PF08284">
    <property type="entry name" value="RVP_2"/>
    <property type="match status" value="2"/>
</dbReference>
<feature type="transmembrane region" description="Helical" evidence="2">
    <location>
        <begin position="24"/>
        <end position="42"/>
    </location>
</feature>
<keyword evidence="4" id="KW-1185">Reference proteome</keyword>
<keyword evidence="2" id="KW-0472">Membrane</keyword>
<evidence type="ECO:0000313" key="3">
    <source>
        <dbReference type="EMBL" id="WMV37640.1"/>
    </source>
</evidence>
<evidence type="ECO:0000256" key="1">
    <source>
        <dbReference type="SAM" id="MobiDB-lite"/>
    </source>
</evidence>
<proteinExistence type="predicted"/>